<reference evidence="2 3" key="1">
    <citation type="submission" date="2022-03" db="EMBL/GenBank/DDBJ databases">
        <authorList>
            <person name="Macdonald S."/>
            <person name="Ahmed S."/>
            <person name="Newling K."/>
        </authorList>
    </citation>
    <scope>NUCLEOTIDE SEQUENCE [LARGE SCALE GENOMIC DNA]</scope>
</reference>
<feature type="compositionally biased region" description="Polar residues" evidence="1">
    <location>
        <begin position="91"/>
        <end position="111"/>
    </location>
</feature>
<protein>
    <submittedName>
        <fullName evidence="2">Uncharacterized protein</fullName>
    </submittedName>
</protein>
<organism evidence="2 3">
    <name type="scientific">Eruca vesicaria subsp. sativa</name>
    <name type="common">Garden rocket</name>
    <name type="synonym">Eruca sativa</name>
    <dbReference type="NCBI Taxonomy" id="29727"/>
    <lineage>
        <taxon>Eukaryota</taxon>
        <taxon>Viridiplantae</taxon>
        <taxon>Streptophyta</taxon>
        <taxon>Embryophyta</taxon>
        <taxon>Tracheophyta</taxon>
        <taxon>Spermatophyta</taxon>
        <taxon>Magnoliopsida</taxon>
        <taxon>eudicotyledons</taxon>
        <taxon>Gunneridae</taxon>
        <taxon>Pentapetalae</taxon>
        <taxon>rosids</taxon>
        <taxon>malvids</taxon>
        <taxon>Brassicales</taxon>
        <taxon>Brassicaceae</taxon>
        <taxon>Brassiceae</taxon>
        <taxon>Eruca</taxon>
    </lineage>
</organism>
<dbReference type="Proteomes" id="UP001642260">
    <property type="component" value="Unassembled WGS sequence"/>
</dbReference>
<accession>A0ABC8LJ80</accession>
<evidence type="ECO:0000256" key="1">
    <source>
        <dbReference type="SAM" id="MobiDB-lite"/>
    </source>
</evidence>
<name>A0ABC8LJ80_ERUVS</name>
<feature type="region of interest" description="Disordered" evidence="1">
    <location>
        <begin position="58"/>
        <end position="111"/>
    </location>
</feature>
<comment type="caution">
    <text evidence="2">The sequence shown here is derived from an EMBL/GenBank/DDBJ whole genome shotgun (WGS) entry which is preliminary data.</text>
</comment>
<evidence type="ECO:0000313" key="3">
    <source>
        <dbReference type="Proteomes" id="UP001642260"/>
    </source>
</evidence>
<dbReference type="EMBL" id="CAKOAT010587376">
    <property type="protein sequence ID" value="CAH8383489.1"/>
    <property type="molecule type" value="Genomic_DNA"/>
</dbReference>
<feature type="compositionally biased region" description="Low complexity" evidence="1">
    <location>
        <begin position="63"/>
        <end position="73"/>
    </location>
</feature>
<proteinExistence type="predicted"/>
<evidence type="ECO:0000313" key="2">
    <source>
        <dbReference type="EMBL" id="CAH8383489.1"/>
    </source>
</evidence>
<sequence length="111" mass="11765">MDSFPDPILSARRRNILTRFCMGIAASLVLLTLLSLTNSVPFVSPLLKGLKTSNLNIPTQFNSSDSSPSSSSSNQVPKVVNLTNEVPDVKVTSSDAQQRTGDAGSKNSGDI</sequence>
<gene>
    <name evidence="2" type="ORF">ERUC_LOCUS35972</name>
</gene>
<dbReference type="AlphaFoldDB" id="A0ABC8LJ80"/>
<keyword evidence="3" id="KW-1185">Reference proteome</keyword>